<dbReference type="RefSeq" id="XP_013906018.1">
    <property type="nucleotide sequence ID" value="XM_014050564.1"/>
</dbReference>
<dbReference type="STRING" id="145388.A0A0D2LKS4"/>
<accession>A0A0D2LKS4</accession>
<evidence type="ECO:0000313" key="2">
    <source>
        <dbReference type="EMBL" id="KIZ06999.1"/>
    </source>
</evidence>
<sequence length="297" mass="30770">MVGDTPLPPLLVFNVQMPQYPAAFWGASDGPGQSIVYYFALPEDFDPETFQNRAALGLLQRFVSNGRESDGSPTRERLKMIVRCCNAEEWAAAAPLNSAEYKLLVNYNEKPVLTRPQHFFYVGPNYLEVDMDVHSYAYLARKALNSYHSRLKSVVWENAFVLQGNASEELPEQVLGCGRIYRTDFEGARALNDLGAVSEVHSRAPSALAPESLAFGSAGTSRVASPPAEPAAADAADAAGARLAAAAAGGGSGGDGGGASAAVAVAAAAGVTAARLAAAAEAGVKAAPVAVVAEAGG</sequence>
<dbReference type="Proteomes" id="UP000054498">
    <property type="component" value="Unassembled WGS sequence"/>
</dbReference>
<evidence type="ECO:0000259" key="1">
    <source>
        <dbReference type="Pfam" id="PF07059"/>
    </source>
</evidence>
<dbReference type="PANTHER" id="PTHR31558">
    <property type="entry name" value="CW14 PROTEIN"/>
    <property type="match status" value="1"/>
</dbReference>
<dbReference type="EMBL" id="KK100306">
    <property type="protein sequence ID" value="KIZ06999.1"/>
    <property type="molecule type" value="Genomic_DNA"/>
</dbReference>
<dbReference type="AlphaFoldDB" id="A0A0D2LKS4"/>
<evidence type="ECO:0000313" key="3">
    <source>
        <dbReference type="Proteomes" id="UP000054498"/>
    </source>
</evidence>
<proteinExistence type="predicted"/>
<dbReference type="OrthoDB" id="9970435at2759"/>
<gene>
    <name evidence="2" type="ORF">MNEG_0944</name>
</gene>
<dbReference type="GeneID" id="25727062"/>
<name>A0A0D2LKS4_9CHLO</name>
<organism evidence="2 3">
    <name type="scientific">Monoraphidium neglectum</name>
    <dbReference type="NCBI Taxonomy" id="145388"/>
    <lineage>
        <taxon>Eukaryota</taxon>
        <taxon>Viridiplantae</taxon>
        <taxon>Chlorophyta</taxon>
        <taxon>core chlorophytes</taxon>
        <taxon>Chlorophyceae</taxon>
        <taxon>CS clade</taxon>
        <taxon>Sphaeropleales</taxon>
        <taxon>Selenastraceae</taxon>
        <taxon>Monoraphidium</taxon>
    </lineage>
</organism>
<dbReference type="Pfam" id="PF07059">
    <property type="entry name" value="EDR2_C"/>
    <property type="match status" value="1"/>
</dbReference>
<dbReference type="KEGG" id="mng:MNEG_0944"/>
<protein>
    <recommendedName>
        <fullName evidence="1">Protein ENHANCED DISEASE RESISTANCE 2 C-terminal domain-containing protein</fullName>
    </recommendedName>
</protein>
<reference evidence="2 3" key="1">
    <citation type="journal article" date="2013" name="BMC Genomics">
        <title>Reconstruction of the lipid metabolism for the microalga Monoraphidium neglectum from its genome sequence reveals characteristics suitable for biofuel production.</title>
        <authorList>
            <person name="Bogen C."/>
            <person name="Al-Dilaimi A."/>
            <person name="Albersmeier A."/>
            <person name="Wichmann J."/>
            <person name="Grundmann M."/>
            <person name="Rupp O."/>
            <person name="Lauersen K.J."/>
            <person name="Blifernez-Klassen O."/>
            <person name="Kalinowski J."/>
            <person name="Goesmann A."/>
            <person name="Mussgnug J.H."/>
            <person name="Kruse O."/>
        </authorList>
    </citation>
    <scope>NUCLEOTIDE SEQUENCE [LARGE SCALE GENOMIC DNA]</scope>
    <source>
        <strain evidence="2 3">SAG 48.87</strain>
    </source>
</reference>
<feature type="domain" description="Protein ENHANCED DISEASE RESISTANCE 2 C-terminal" evidence="1">
    <location>
        <begin position="7"/>
        <end position="183"/>
    </location>
</feature>
<dbReference type="InterPro" id="IPR009769">
    <property type="entry name" value="EDR2_C"/>
</dbReference>
<dbReference type="PANTHER" id="PTHR31558:SF3">
    <property type="entry name" value="CW14 PROTEIN"/>
    <property type="match status" value="1"/>
</dbReference>
<keyword evidence="3" id="KW-1185">Reference proteome</keyword>